<dbReference type="RefSeq" id="XP_014562945.1">
    <property type="nucleotide sequence ID" value="XM_014707459.1"/>
</dbReference>
<gene>
    <name evidence="5" type="ORF">M896_121260</name>
</gene>
<dbReference type="Proteomes" id="UP000031056">
    <property type="component" value="Unassembled WGS sequence"/>
</dbReference>
<comment type="similarity">
    <text evidence="1 4">Belongs to the eukaryotic ribosomal protein eL15 family.</text>
</comment>
<dbReference type="SMART" id="SM01384">
    <property type="entry name" value="Ribosomal_L15e"/>
    <property type="match status" value="1"/>
</dbReference>
<dbReference type="Gene3D" id="3.40.1120.10">
    <property type="entry name" value="Ribosomal protein l15e"/>
    <property type="match status" value="1"/>
</dbReference>
<dbReference type="PANTHER" id="PTHR11847:SF4">
    <property type="entry name" value="LARGE RIBOSOMAL SUBUNIT PROTEIN EL15"/>
    <property type="match status" value="1"/>
</dbReference>
<keyword evidence="6" id="KW-1185">Reference proteome</keyword>
<dbReference type="PANTHER" id="PTHR11847">
    <property type="entry name" value="RIBOSOMAL PROTEIN L15"/>
    <property type="match status" value="1"/>
</dbReference>
<dbReference type="AlphaFoldDB" id="A0A0B2UHT7"/>
<dbReference type="STRING" id="1354746.A0A0B2UHT7"/>
<evidence type="ECO:0000256" key="3">
    <source>
        <dbReference type="ARBA" id="ARBA00023274"/>
    </source>
</evidence>
<organism evidence="5 6">
    <name type="scientific">Ordospora colligata OC4</name>
    <dbReference type="NCBI Taxonomy" id="1354746"/>
    <lineage>
        <taxon>Eukaryota</taxon>
        <taxon>Fungi</taxon>
        <taxon>Fungi incertae sedis</taxon>
        <taxon>Microsporidia</taxon>
        <taxon>Ordosporidae</taxon>
        <taxon>Ordospora</taxon>
    </lineage>
</organism>
<evidence type="ECO:0000313" key="5">
    <source>
        <dbReference type="EMBL" id="KHN68903.1"/>
    </source>
</evidence>
<dbReference type="GO" id="GO:0003723">
    <property type="term" value="F:RNA binding"/>
    <property type="evidence" value="ECO:0007669"/>
    <property type="project" value="TreeGrafter"/>
</dbReference>
<dbReference type="InterPro" id="IPR012678">
    <property type="entry name" value="Ribosomal_uL23/eL15/eS24_sf"/>
</dbReference>
<dbReference type="InterPro" id="IPR000439">
    <property type="entry name" value="Ribosomal_eL15"/>
</dbReference>
<dbReference type="VEuPathDB" id="MicrosporidiaDB:M896_121260"/>
<dbReference type="InterPro" id="IPR024794">
    <property type="entry name" value="Rbsml_eL15_core_dom_sf"/>
</dbReference>
<dbReference type="InParanoid" id="A0A0B2UHT7"/>
<dbReference type="SUPFAM" id="SSF54189">
    <property type="entry name" value="Ribosomal proteins S24e, L23 and L15e"/>
    <property type="match status" value="1"/>
</dbReference>
<dbReference type="FunCoup" id="A0A0B2UHT7">
    <property type="interactions" value="247"/>
</dbReference>
<keyword evidence="3 4" id="KW-0687">Ribonucleoprotein</keyword>
<keyword evidence="2 4" id="KW-0689">Ribosomal protein</keyword>
<dbReference type="GO" id="GO:0022625">
    <property type="term" value="C:cytosolic large ribosomal subunit"/>
    <property type="evidence" value="ECO:0007669"/>
    <property type="project" value="TreeGrafter"/>
</dbReference>
<evidence type="ECO:0000256" key="1">
    <source>
        <dbReference type="ARBA" id="ARBA00006857"/>
    </source>
</evidence>
<sequence length="204" mass="23818">MGAVNYLMEIHRRKQSDVMRYLLRIRVCEYRQRGECFRVEKPTFLDRARSLGYKAKQGYVLYVARVKKGNLKRNYHNGNTRGKCVNAGIAQIKPSQRKQVNAEMVAGKKCSNLGVLNSYWIGHDAAYKYYEVIMVDRHHMAIRNDPKINWICRPTMKHRECRGLTSAAKKSRGLGKGVRYNKSKGGSMRACWRRRNTLVLQKYR</sequence>
<name>A0A0B2UHT7_9MICR</name>
<dbReference type="OrthoDB" id="10255148at2759"/>
<protein>
    <recommendedName>
        <fullName evidence="4">Ribosomal protein L15</fullName>
    </recommendedName>
</protein>
<evidence type="ECO:0000256" key="4">
    <source>
        <dbReference type="RuleBase" id="RU000663"/>
    </source>
</evidence>
<dbReference type="EMBL" id="JOKQ01000012">
    <property type="protein sequence ID" value="KHN68903.1"/>
    <property type="molecule type" value="Genomic_DNA"/>
</dbReference>
<reference evidence="5 6" key="1">
    <citation type="journal article" date="2014" name="MBio">
        <title>The Ordospora colligata genome; evolution of extreme reduction in microsporidia and host-to-parasite horizontal gene transfer.</title>
        <authorList>
            <person name="Pombert J.-F."/>
            <person name="Haag K.L."/>
            <person name="Beidas S."/>
            <person name="Ebert D."/>
            <person name="Keeling P.J."/>
        </authorList>
    </citation>
    <scope>NUCLEOTIDE SEQUENCE [LARGE SCALE GENOMIC DNA]</scope>
    <source>
        <strain evidence="5 6">OC4</strain>
    </source>
</reference>
<dbReference type="FunFam" id="3.40.1120.10:FF:000001">
    <property type="entry name" value="Ribosomal protein L15"/>
    <property type="match status" value="1"/>
</dbReference>
<dbReference type="GO" id="GO:0002181">
    <property type="term" value="P:cytoplasmic translation"/>
    <property type="evidence" value="ECO:0007669"/>
    <property type="project" value="TreeGrafter"/>
</dbReference>
<evidence type="ECO:0000313" key="6">
    <source>
        <dbReference type="Proteomes" id="UP000031056"/>
    </source>
</evidence>
<dbReference type="Pfam" id="PF00827">
    <property type="entry name" value="Ribosomal_L15e"/>
    <property type="match status" value="1"/>
</dbReference>
<dbReference type="GO" id="GO:0003735">
    <property type="term" value="F:structural constituent of ribosome"/>
    <property type="evidence" value="ECO:0007669"/>
    <property type="project" value="InterPro"/>
</dbReference>
<proteinExistence type="inferred from homology"/>
<comment type="caution">
    <text evidence="5">The sequence shown here is derived from an EMBL/GenBank/DDBJ whole genome shotgun (WGS) entry which is preliminary data.</text>
</comment>
<evidence type="ECO:0000256" key="2">
    <source>
        <dbReference type="ARBA" id="ARBA00022980"/>
    </source>
</evidence>
<dbReference type="HOGENOM" id="CLU_080796_0_0_1"/>
<dbReference type="GeneID" id="26262643"/>
<accession>A0A0B2UHT7</accession>